<dbReference type="Proteomes" id="UP000533639">
    <property type="component" value="Unassembled WGS sequence"/>
</dbReference>
<keyword evidence="7" id="KW-0418">Kinase</keyword>
<name>A0A9N8IZW6_9FLAO</name>
<keyword evidence="13" id="KW-1185">Reference proteome</keyword>
<dbReference type="GO" id="GO:0009156">
    <property type="term" value="P:ribonucleoside monophosphate biosynthetic process"/>
    <property type="evidence" value="ECO:0007669"/>
    <property type="project" value="InterPro"/>
</dbReference>
<evidence type="ECO:0000256" key="8">
    <source>
        <dbReference type="ARBA" id="ARBA00022840"/>
    </source>
</evidence>
<dbReference type="GO" id="GO:0016301">
    <property type="term" value="F:kinase activity"/>
    <property type="evidence" value="ECO:0007669"/>
    <property type="project" value="UniProtKB-KW"/>
</dbReference>
<protein>
    <recommendedName>
        <fullName evidence="1">ribose-phosphate diphosphokinase</fullName>
        <ecNumber evidence="1">2.7.6.1</ecNumber>
    </recommendedName>
</protein>
<dbReference type="NCBIfam" id="NF002320">
    <property type="entry name" value="PRK01259.1"/>
    <property type="match status" value="1"/>
</dbReference>
<feature type="domain" description="Ribose-phosphate pyrophosphokinase N-terminal" evidence="11">
    <location>
        <begin position="27"/>
        <end position="141"/>
    </location>
</feature>
<dbReference type="FunFam" id="3.40.50.2020:FF:000007">
    <property type="entry name" value="Ribose-phosphate pyrophosphokinase"/>
    <property type="match status" value="1"/>
</dbReference>
<gene>
    <name evidence="12" type="ORF">FLAPXU55_01361</name>
</gene>
<evidence type="ECO:0000313" key="13">
    <source>
        <dbReference type="Proteomes" id="UP000533639"/>
    </source>
</evidence>
<dbReference type="SMART" id="SM01400">
    <property type="entry name" value="Pribosyltran_N"/>
    <property type="match status" value="1"/>
</dbReference>
<dbReference type="InterPro" id="IPR000836">
    <property type="entry name" value="PRTase_dom"/>
</dbReference>
<dbReference type="EMBL" id="CAIJDE010000034">
    <property type="protein sequence ID" value="CAC9973675.1"/>
    <property type="molecule type" value="Genomic_DNA"/>
</dbReference>
<evidence type="ECO:0000256" key="4">
    <source>
        <dbReference type="ARBA" id="ARBA00022723"/>
    </source>
</evidence>
<comment type="catalytic activity">
    <reaction evidence="10">
        <text>D-ribose 5-phosphate + ATP = 5-phospho-alpha-D-ribose 1-diphosphate + AMP + H(+)</text>
        <dbReference type="Rhea" id="RHEA:15609"/>
        <dbReference type="ChEBI" id="CHEBI:15378"/>
        <dbReference type="ChEBI" id="CHEBI:30616"/>
        <dbReference type="ChEBI" id="CHEBI:58017"/>
        <dbReference type="ChEBI" id="CHEBI:78346"/>
        <dbReference type="ChEBI" id="CHEBI:456215"/>
        <dbReference type="EC" id="2.7.6.1"/>
    </reaction>
</comment>
<dbReference type="AlphaFoldDB" id="A0A9N8IZW6"/>
<evidence type="ECO:0000256" key="7">
    <source>
        <dbReference type="ARBA" id="ARBA00022777"/>
    </source>
</evidence>
<dbReference type="PROSITE" id="PS00114">
    <property type="entry name" value="PRPP_SYNTHASE"/>
    <property type="match status" value="1"/>
</dbReference>
<dbReference type="NCBIfam" id="TIGR01251">
    <property type="entry name" value="ribP_PPkin"/>
    <property type="match status" value="1"/>
</dbReference>
<dbReference type="GO" id="GO:0005524">
    <property type="term" value="F:ATP binding"/>
    <property type="evidence" value="ECO:0007669"/>
    <property type="project" value="UniProtKB-KW"/>
</dbReference>
<accession>A0A9N8IZW6</accession>
<evidence type="ECO:0000313" key="12">
    <source>
        <dbReference type="EMBL" id="CAC9973675.1"/>
    </source>
</evidence>
<keyword evidence="6" id="KW-0547">Nucleotide-binding</keyword>
<evidence type="ECO:0000256" key="10">
    <source>
        <dbReference type="ARBA" id="ARBA00049535"/>
    </source>
</evidence>
<dbReference type="InterPro" id="IPR029057">
    <property type="entry name" value="PRTase-like"/>
</dbReference>
<evidence type="ECO:0000256" key="1">
    <source>
        <dbReference type="ARBA" id="ARBA00013247"/>
    </source>
</evidence>
<dbReference type="FunFam" id="3.40.50.2020:FF:000002">
    <property type="entry name" value="Ribose-phosphate pyrophosphokinase"/>
    <property type="match status" value="1"/>
</dbReference>
<dbReference type="Gene3D" id="3.40.50.2020">
    <property type="match status" value="2"/>
</dbReference>
<dbReference type="EC" id="2.7.6.1" evidence="1"/>
<evidence type="ECO:0000259" key="11">
    <source>
        <dbReference type="Pfam" id="PF13793"/>
    </source>
</evidence>
<sequence length="331" mass="36576">MHLAKTTHTQLTTKQQIIMSHLEPEAKIFACSQSVYLAEKIAEQYGIPLGKVTMSTYSDGEFQPSYEESIRGLRVFIVCSTFPSADNLMELLLMIDAAKRASARHITAVMPYFGWARQDRKDKPRVPIGAKLVANLLTAAGATRIMTMDLHADQIQGFFEKPVDHLFASTIFLPYVQSLNLENLTIASPDMGGSKRAYAYSKFLESDVVICYKQRKAANVIDTMELIGEVKGRNVILVDDMIDTGGTLAKAADLMIEKGALSVRAICTHAILSGGAYEKIENSKLTELIVTDSIPLKKESNKIRVVSCAPLFAEVMHMVHHNNSISGKFIM</sequence>
<dbReference type="CDD" id="cd06223">
    <property type="entry name" value="PRTases_typeI"/>
    <property type="match status" value="1"/>
</dbReference>
<dbReference type="GO" id="GO:0004749">
    <property type="term" value="F:ribose phosphate diphosphokinase activity"/>
    <property type="evidence" value="ECO:0007669"/>
    <property type="project" value="UniProtKB-EC"/>
</dbReference>
<dbReference type="Pfam" id="PF13793">
    <property type="entry name" value="Pribosyltran_N"/>
    <property type="match status" value="1"/>
</dbReference>
<evidence type="ECO:0000256" key="5">
    <source>
        <dbReference type="ARBA" id="ARBA00022727"/>
    </source>
</evidence>
<dbReference type="GO" id="GO:0006015">
    <property type="term" value="P:5-phosphoribose 1-diphosphate biosynthetic process"/>
    <property type="evidence" value="ECO:0007669"/>
    <property type="project" value="TreeGrafter"/>
</dbReference>
<evidence type="ECO:0000256" key="6">
    <source>
        <dbReference type="ARBA" id="ARBA00022741"/>
    </source>
</evidence>
<dbReference type="SUPFAM" id="SSF53271">
    <property type="entry name" value="PRTase-like"/>
    <property type="match status" value="1"/>
</dbReference>
<dbReference type="InterPro" id="IPR000842">
    <property type="entry name" value="PRib_PP_synth_CS"/>
</dbReference>
<proteinExistence type="predicted"/>
<dbReference type="GO" id="GO:0005737">
    <property type="term" value="C:cytoplasm"/>
    <property type="evidence" value="ECO:0007669"/>
    <property type="project" value="TreeGrafter"/>
</dbReference>
<evidence type="ECO:0000256" key="9">
    <source>
        <dbReference type="ARBA" id="ARBA00022842"/>
    </source>
</evidence>
<keyword evidence="2" id="KW-0963">Cytoplasm</keyword>
<organism evidence="12 13">
    <name type="scientific">Flavobacterium panici</name>
    <dbReference type="NCBI Taxonomy" id="2654843"/>
    <lineage>
        <taxon>Bacteria</taxon>
        <taxon>Pseudomonadati</taxon>
        <taxon>Bacteroidota</taxon>
        <taxon>Flavobacteriia</taxon>
        <taxon>Flavobacteriales</taxon>
        <taxon>Flavobacteriaceae</taxon>
        <taxon>Flavobacterium</taxon>
    </lineage>
</organism>
<keyword evidence="3" id="KW-0808">Transferase</keyword>
<dbReference type="GO" id="GO:0000287">
    <property type="term" value="F:magnesium ion binding"/>
    <property type="evidence" value="ECO:0007669"/>
    <property type="project" value="InterPro"/>
</dbReference>
<dbReference type="InterPro" id="IPR005946">
    <property type="entry name" value="Rib-P_diPkinase"/>
</dbReference>
<evidence type="ECO:0000256" key="3">
    <source>
        <dbReference type="ARBA" id="ARBA00022679"/>
    </source>
</evidence>
<dbReference type="PANTHER" id="PTHR10210:SF41">
    <property type="entry name" value="RIBOSE-PHOSPHATE PYROPHOSPHOKINASE 1, CHLOROPLASTIC"/>
    <property type="match status" value="1"/>
</dbReference>
<keyword evidence="5" id="KW-0545">Nucleotide biosynthesis</keyword>
<comment type="caution">
    <text evidence="12">The sequence shown here is derived from an EMBL/GenBank/DDBJ whole genome shotgun (WGS) entry which is preliminary data.</text>
</comment>
<dbReference type="GO" id="GO:0006164">
    <property type="term" value="P:purine nucleotide biosynthetic process"/>
    <property type="evidence" value="ECO:0007669"/>
    <property type="project" value="TreeGrafter"/>
</dbReference>
<keyword evidence="9" id="KW-0460">Magnesium</keyword>
<keyword evidence="8" id="KW-0067">ATP-binding</keyword>
<dbReference type="GO" id="GO:0002189">
    <property type="term" value="C:ribose phosphate diphosphokinase complex"/>
    <property type="evidence" value="ECO:0007669"/>
    <property type="project" value="TreeGrafter"/>
</dbReference>
<dbReference type="InterPro" id="IPR029099">
    <property type="entry name" value="Pribosyltran_N"/>
</dbReference>
<reference evidence="12 13" key="1">
    <citation type="submission" date="2020-06" db="EMBL/GenBank/DDBJ databases">
        <authorList>
            <person name="Criscuolo A."/>
        </authorList>
    </citation>
    <scope>NUCLEOTIDE SEQUENCE [LARGE SCALE GENOMIC DNA]</scope>
    <source>
        <strain evidence="12">PXU-55</strain>
    </source>
</reference>
<evidence type="ECO:0000256" key="2">
    <source>
        <dbReference type="ARBA" id="ARBA00022490"/>
    </source>
</evidence>
<dbReference type="Pfam" id="PF14572">
    <property type="entry name" value="Pribosyl_synth"/>
    <property type="match status" value="1"/>
</dbReference>
<keyword evidence="4" id="KW-0479">Metal-binding</keyword>
<dbReference type="PANTHER" id="PTHR10210">
    <property type="entry name" value="RIBOSE-PHOSPHATE DIPHOSPHOKINASE FAMILY MEMBER"/>
    <property type="match status" value="1"/>
</dbReference>